<evidence type="ECO:0000313" key="1">
    <source>
        <dbReference type="EMBL" id="RUP46925.1"/>
    </source>
</evidence>
<protein>
    <submittedName>
        <fullName evidence="1">Uncharacterized protein</fullName>
    </submittedName>
</protein>
<dbReference type="OrthoDB" id="10062838at2759"/>
<sequence length="143" mass="15819">MTLELALGLTHPFTTTERYLTCFAASRLDHQPSSTHYGHTVRKKTGPSRLLAFARTSATSSVSLLRSPLICIPFYFWYVSINLTTKANLTAIYNTACFLESASAHQRSLQSSSLDRLVLHNPVNEENQSFFHPPASSHSASSS</sequence>
<dbReference type="EMBL" id="RBNI01005217">
    <property type="protein sequence ID" value="RUP46925.1"/>
    <property type="molecule type" value="Genomic_DNA"/>
</dbReference>
<reference evidence="1 2" key="1">
    <citation type="journal article" date="2018" name="New Phytol.">
        <title>Phylogenomics of Endogonaceae and evolution of mycorrhizas within Mucoromycota.</title>
        <authorList>
            <person name="Chang Y."/>
            <person name="Desiro A."/>
            <person name="Na H."/>
            <person name="Sandor L."/>
            <person name="Lipzen A."/>
            <person name="Clum A."/>
            <person name="Barry K."/>
            <person name="Grigoriev I.V."/>
            <person name="Martin F.M."/>
            <person name="Stajich J.E."/>
            <person name="Smith M.E."/>
            <person name="Bonito G."/>
            <person name="Spatafora J.W."/>
        </authorList>
    </citation>
    <scope>NUCLEOTIDE SEQUENCE [LARGE SCALE GENOMIC DNA]</scope>
    <source>
        <strain evidence="1 2">GMNB39</strain>
    </source>
</reference>
<organism evidence="1 2">
    <name type="scientific">Jimgerdemannia flammicorona</name>
    <dbReference type="NCBI Taxonomy" id="994334"/>
    <lineage>
        <taxon>Eukaryota</taxon>
        <taxon>Fungi</taxon>
        <taxon>Fungi incertae sedis</taxon>
        <taxon>Mucoromycota</taxon>
        <taxon>Mucoromycotina</taxon>
        <taxon>Endogonomycetes</taxon>
        <taxon>Endogonales</taxon>
        <taxon>Endogonaceae</taxon>
        <taxon>Jimgerdemannia</taxon>
    </lineage>
</organism>
<dbReference type="AlphaFoldDB" id="A0A433D7X2"/>
<evidence type="ECO:0000313" key="2">
    <source>
        <dbReference type="Proteomes" id="UP000268093"/>
    </source>
</evidence>
<proteinExistence type="predicted"/>
<keyword evidence="2" id="KW-1185">Reference proteome</keyword>
<comment type="caution">
    <text evidence="1">The sequence shown here is derived from an EMBL/GenBank/DDBJ whole genome shotgun (WGS) entry which is preliminary data.</text>
</comment>
<gene>
    <name evidence="1" type="ORF">BC936DRAFT_146367</name>
</gene>
<accession>A0A433D7X2</accession>
<name>A0A433D7X2_9FUNG</name>
<dbReference type="Proteomes" id="UP000268093">
    <property type="component" value="Unassembled WGS sequence"/>
</dbReference>